<protein>
    <submittedName>
        <fullName evidence="2">Uncharacterized protein</fullName>
    </submittedName>
</protein>
<comment type="caution">
    <text evidence="2">The sequence shown here is derived from an EMBL/GenBank/DDBJ whole genome shotgun (WGS) entry which is preliminary data.</text>
</comment>
<feature type="compositionally biased region" description="Low complexity" evidence="1">
    <location>
        <begin position="46"/>
        <end position="55"/>
    </location>
</feature>
<feature type="compositionally biased region" description="Low complexity" evidence="1">
    <location>
        <begin position="11"/>
        <end position="30"/>
    </location>
</feature>
<feature type="region of interest" description="Disordered" evidence="1">
    <location>
        <begin position="159"/>
        <end position="256"/>
    </location>
</feature>
<keyword evidence="3" id="KW-1185">Reference proteome</keyword>
<feature type="region of interest" description="Disordered" evidence="1">
    <location>
        <begin position="1"/>
        <end position="90"/>
    </location>
</feature>
<name>A0A8H6VWN9_9AGAR</name>
<proteinExistence type="predicted"/>
<evidence type="ECO:0000313" key="2">
    <source>
        <dbReference type="EMBL" id="KAF7292908.1"/>
    </source>
</evidence>
<dbReference type="RefSeq" id="XP_037215336.1">
    <property type="nucleotide sequence ID" value="XM_037368410.1"/>
</dbReference>
<reference evidence="2" key="1">
    <citation type="submission" date="2020-05" db="EMBL/GenBank/DDBJ databases">
        <title>Mycena genomes resolve the evolution of fungal bioluminescence.</title>
        <authorList>
            <person name="Tsai I.J."/>
        </authorList>
    </citation>
    <scope>NUCLEOTIDE SEQUENCE</scope>
    <source>
        <strain evidence="2">171206Taipei</strain>
    </source>
</reference>
<sequence>MSYPNSRSYYQPQQHQSARSQQAQPTTSSRSRAESRDHSSHRHRVVSSTRSSTKSQSRHRDPVHSSRYAPATSMPMPPMPSHHVSSSCIPTQSTPVPLLTNPFMGGDDESYIGSVDDESGLSAAERAEAFGYLNFEPLPASLTPAGQYASMKQLRRRSRSVGSFQVRTGPHTGVPGRQVGREGVPSAQSSKVERTSFYTVRHASRSTAAINPSSSFPPKTAPSTPSRASKPRKNYNEQKPIPPLKDKKWRNAAAAAPVQAAEFDLPPGGFKRKPMSFFVNMFT</sequence>
<dbReference type="AlphaFoldDB" id="A0A8H6VWN9"/>
<gene>
    <name evidence="2" type="ORF">MIND_01189900</name>
</gene>
<dbReference type="EMBL" id="JACAZF010000011">
    <property type="protein sequence ID" value="KAF7292908.1"/>
    <property type="molecule type" value="Genomic_DNA"/>
</dbReference>
<feature type="compositionally biased region" description="Polar residues" evidence="1">
    <location>
        <begin position="1"/>
        <end position="10"/>
    </location>
</feature>
<organism evidence="2 3">
    <name type="scientific">Mycena indigotica</name>
    <dbReference type="NCBI Taxonomy" id="2126181"/>
    <lineage>
        <taxon>Eukaryota</taxon>
        <taxon>Fungi</taxon>
        <taxon>Dikarya</taxon>
        <taxon>Basidiomycota</taxon>
        <taxon>Agaricomycotina</taxon>
        <taxon>Agaricomycetes</taxon>
        <taxon>Agaricomycetidae</taxon>
        <taxon>Agaricales</taxon>
        <taxon>Marasmiineae</taxon>
        <taxon>Mycenaceae</taxon>
        <taxon>Mycena</taxon>
    </lineage>
</organism>
<dbReference type="GeneID" id="59350926"/>
<accession>A0A8H6VWN9</accession>
<dbReference type="OrthoDB" id="10519928at2759"/>
<feature type="compositionally biased region" description="Polar residues" evidence="1">
    <location>
        <begin position="205"/>
        <end position="227"/>
    </location>
</feature>
<evidence type="ECO:0000313" key="3">
    <source>
        <dbReference type="Proteomes" id="UP000636479"/>
    </source>
</evidence>
<dbReference type="Proteomes" id="UP000636479">
    <property type="component" value="Unassembled WGS sequence"/>
</dbReference>
<evidence type="ECO:0000256" key="1">
    <source>
        <dbReference type="SAM" id="MobiDB-lite"/>
    </source>
</evidence>